<dbReference type="InterPro" id="IPR036259">
    <property type="entry name" value="MFS_trans_sf"/>
</dbReference>
<sequence>MTTPRDTDKEPSKSEIRTVVASSIVGTTVEWYDFFLYGIAAGLVFDKLFFPSSDPIVGTLLAFATFAIGFMARPFGGLIFGHIGDRIGRKKTLVATMMIMGVATCLIGLVPTYATIGIAAPILLVVLRLAQGVAIGGEWGGAVLMAVEYAPRGKRGFYGSLPQIGLAIGLMLGTGVFAALNSTLSEAAFLDWGWRIAFMLSAILVAVGLFIRLKVMETPAFRKLETVEEKATVPALELIKSPQSRRNMVLGMGSRWAEGVAFNTWAVFAIAYGTGTLHLSRQTLLLAVMAAAATMIVFIPVFGKLADRYDRRHMFAAGSVILTAAAYPAFVLIGTGDTAVIVITIVLVLGVLYPIVYAPESSLFAELFPTRVRYSGISVVYQLSGIVASGLTPLVLASLLGSASGGLSLIMGYIVAVGAVSTLCTLAIRRRDLYTEDQDGSSHPDNAAMSHTPAT</sequence>
<comment type="similarity">
    <text evidence="2">Belongs to the major facilitator superfamily. Metabolite:H+ Symporter (MHS) family (TC 2.A.1.6) family.</text>
</comment>
<feature type="domain" description="Major facilitator superfamily (MFS) profile" evidence="13">
    <location>
        <begin position="19"/>
        <end position="430"/>
    </location>
</feature>
<evidence type="ECO:0000256" key="7">
    <source>
        <dbReference type="ARBA" id="ARBA00022989"/>
    </source>
</evidence>
<keyword evidence="7 12" id="KW-1133">Transmembrane helix</keyword>
<dbReference type="OrthoDB" id="8953821at2"/>
<feature type="transmembrane region" description="Helical" evidence="12">
    <location>
        <begin position="339"/>
        <end position="358"/>
    </location>
</feature>
<dbReference type="EMBL" id="FNSV01000005">
    <property type="protein sequence ID" value="SEC84286.1"/>
    <property type="molecule type" value="Genomic_DNA"/>
</dbReference>
<evidence type="ECO:0000256" key="12">
    <source>
        <dbReference type="SAM" id="Phobius"/>
    </source>
</evidence>
<dbReference type="AlphaFoldDB" id="A0A1H4VT94"/>
<dbReference type="FunFam" id="1.20.1250.20:FF:000001">
    <property type="entry name" value="Dicarboxylate MFS transporter"/>
    <property type="match status" value="1"/>
</dbReference>
<feature type="transmembrane region" description="Helical" evidence="12">
    <location>
        <begin position="255"/>
        <end position="272"/>
    </location>
</feature>
<evidence type="ECO:0000256" key="4">
    <source>
        <dbReference type="ARBA" id="ARBA00022475"/>
    </source>
</evidence>
<evidence type="ECO:0000256" key="6">
    <source>
        <dbReference type="ARBA" id="ARBA00022847"/>
    </source>
</evidence>
<dbReference type="InterPro" id="IPR011701">
    <property type="entry name" value="MFS"/>
</dbReference>
<evidence type="ECO:0000313" key="14">
    <source>
        <dbReference type="EMBL" id="SEC84286.1"/>
    </source>
</evidence>
<dbReference type="InterPro" id="IPR020846">
    <property type="entry name" value="MFS_dom"/>
</dbReference>
<protein>
    <recommendedName>
        <fullName evidence="10">Putative proline/betaine transporter</fullName>
    </recommendedName>
</protein>
<dbReference type="RefSeq" id="WP_072942485.1">
    <property type="nucleotide sequence ID" value="NZ_FNSV01000005.1"/>
</dbReference>
<evidence type="ECO:0000256" key="1">
    <source>
        <dbReference type="ARBA" id="ARBA00004651"/>
    </source>
</evidence>
<comment type="function">
    <text evidence="9">May be a proton symporter involved in the uptake of osmolytes such as proline and glycine betaine.</text>
</comment>
<keyword evidence="8 12" id="KW-0472">Membrane</keyword>
<dbReference type="Proteomes" id="UP000183561">
    <property type="component" value="Unassembled WGS sequence"/>
</dbReference>
<evidence type="ECO:0000256" key="11">
    <source>
        <dbReference type="SAM" id="MobiDB-lite"/>
    </source>
</evidence>
<dbReference type="CDD" id="cd17369">
    <property type="entry name" value="MFS_ShiA_like"/>
    <property type="match status" value="1"/>
</dbReference>
<evidence type="ECO:0000256" key="10">
    <source>
        <dbReference type="ARBA" id="ARBA00039918"/>
    </source>
</evidence>
<evidence type="ECO:0000256" key="5">
    <source>
        <dbReference type="ARBA" id="ARBA00022692"/>
    </source>
</evidence>
<dbReference type="Pfam" id="PF07690">
    <property type="entry name" value="MFS_1"/>
    <property type="match status" value="1"/>
</dbReference>
<keyword evidence="6" id="KW-0769">Symport</keyword>
<feature type="region of interest" description="Disordered" evidence="11">
    <location>
        <begin position="436"/>
        <end position="455"/>
    </location>
</feature>
<dbReference type="PANTHER" id="PTHR43045:SF1">
    <property type="entry name" value="SHIKIMATE TRANSPORTER"/>
    <property type="match status" value="1"/>
</dbReference>
<dbReference type="GO" id="GO:0015293">
    <property type="term" value="F:symporter activity"/>
    <property type="evidence" value="ECO:0007669"/>
    <property type="project" value="UniProtKB-KW"/>
</dbReference>
<feature type="transmembrane region" description="Helical" evidence="12">
    <location>
        <begin position="406"/>
        <end position="428"/>
    </location>
</feature>
<keyword evidence="4" id="KW-1003">Cell membrane</keyword>
<reference evidence="15" key="1">
    <citation type="submission" date="2016-10" db="EMBL/GenBank/DDBJ databases">
        <authorList>
            <person name="Varghese N."/>
            <person name="Submissions S."/>
        </authorList>
    </citation>
    <scope>NUCLEOTIDE SEQUENCE [LARGE SCALE GENOMIC DNA]</scope>
    <source>
        <strain evidence="15">DSM 44498</strain>
    </source>
</reference>
<organism evidence="14 15">
    <name type="scientific">Rhodococcus koreensis</name>
    <dbReference type="NCBI Taxonomy" id="99653"/>
    <lineage>
        <taxon>Bacteria</taxon>
        <taxon>Bacillati</taxon>
        <taxon>Actinomycetota</taxon>
        <taxon>Actinomycetes</taxon>
        <taxon>Mycobacteriales</taxon>
        <taxon>Nocardiaceae</taxon>
        <taxon>Rhodococcus</taxon>
    </lineage>
</organism>
<feature type="transmembrane region" description="Helical" evidence="12">
    <location>
        <begin position="284"/>
        <end position="302"/>
    </location>
</feature>
<evidence type="ECO:0000256" key="2">
    <source>
        <dbReference type="ARBA" id="ARBA00008240"/>
    </source>
</evidence>
<feature type="transmembrane region" description="Helical" evidence="12">
    <location>
        <begin position="157"/>
        <end position="180"/>
    </location>
</feature>
<keyword evidence="3" id="KW-0813">Transport</keyword>
<feature type="transmembrane region" description="Helical" evidence="12">
    <location>
        <begin position="20"/>
        <end position="44"/>
    </location>
</feature>
<gene>
    <name evidence="14" type="ORF">SAMN04490239_5679</name>
</gene>
<evidence type="ECO:0000259" key="13">
    <source>
        <dbReference type="PROSITE" id="PS50850"/>
    </source>
</evidence>
<dbReference type="Gene3D" id="1.20.1250.20">
    <property type="entry name" value="MFS general substrate transporter like domains"/>
    <property type="match status" value="2"/>
</dbReference>
<keyword evidence="5 12" id="KW-0812">Transmembrane</keyword>
<keyword evidence="15" id="KW-1185">Reference proteome</keyword>
<name>A0A1H4VT94_9NOCA</name>
<accession>A0A1H4VT94</accession>
<feature type="transmembrane region" description="Helical" evidence="12">
    <location>
        <begin position="379"/>
        <end position="400"/>
    </location>
</feature>
<feature type="transmembrane region" description="Helical" evidence="12">
    <location>
        <begin position="56"/>
        <end position="80"/>
    </location>
</feature>
<dbReference type="PROSITE" id="PS50850">
    <property type="entry name" value="MFS"/>
    <property type="match status" value="1"/>
</dbReference>
<evidence type="ECO:0000256" key="9">
    <source>
        <dbReference type="ARBA" id="ARBA00037295"/>
    </source>
</evidence>
<evidence type="ECO:0000256" key="3">
    <source>
        <dbReference type="ARBA" id="ARBA00022448"/>
    </source>
</evidence>
<evidence type="ECO:0000313" key="15">
    <source>
        <dbReference type="Proteomes" id="UP000183561"/>
    </source>
</evidence>
<comment type="subcellular location">
    <subcellularLocation>
        <location evidence="1">Cell membrane</location>
        <topology evidence="1">Multi-pass membrane protein</topology>
    </subcellularLocation>
</comment>
<dbReference type="PANTHER" id="PTHR43045">
    <property type="entry name" value="SHIKIMATE TRANSPORTER"/>
    <property type="match status" value="1"/>
</dbReference>
<feature type="transmembrane region" description="Helical" evidence="12">
    <location>
        <begin position="192"/>
        <end position="213"/>
    </location>
</feature>
<evidence type="ECO:0000256" key="8">
    <source>
        <dbReference type="ARBA" id="ARBA00023136"/>
    </source>
</evidence>
<proteinExistence type="inferred from homology"/>
<feature type="transmembrane region" description="Helical" evidence="12">
    <location>
        <begin position="314"/>
        <end position="333"/>
    </location>
</feature>
<dbReference type="SUPFAM" id="SSF103473">
    <property type="entry name" value="MFS general substrate transporter"/>
    <property type="match status" value="1"/>
</dbReference>
<dbReference type="GO" id="GO:0005886">
    <property type="term" value="C:plasma membrane"/>
    <property type="evidence" value="ECO:0007669"/>
    <property type="project" value="UniProtKB-SubCell"/>
</dbReference>